<evidence type="ECO:0000313" key="2">
    <source>
        <dbReference type="Proteomes" id="UP000009170"/>
    </source>
</evidence>
<accession>A0A096P782</accession>
<dbReference type="KEGG" id="ota:OT_ostta03g00310"/>
<dbReference type="EMBL" id="CAID01000003">
    <property type="protein sequence ID" value="CEF96961.1"/>
    <property type="molecule type" value="Genomic_DNA"/>
</dbReference>
<keyword evidence="2" id="KW-1185">Reference proteome</keyword>
<dbReference type="AlphaFoldDB" id="A0A096P782"/>
<protein>
    <submittedName>
        <fullName evidence="1">Unnamed product</fullName>
    </submittedName>
</protein>
<dbReference type="OrthoDB" id="568118at2759"/>
<sequence>MNAASIARAIAPTSATTSVRPRRVVAARARPQSNENDEEKATLMNLVTSTAISLSIALCAPSASMAKTTVFAGNYYDPNHPGCPRSIDAKGVVRGLDPVPFKRGKGCRGVKKDNVEKTEAKFKPWKVPGKINRTDDEIVIDFNAKDGSGEKLAGKWDANGIKFPDGTKWKKLSDADAWTPR</sequence>
<reference evidence="2" key="1">
    <citation type="journal article" date="2006" name="Proc. Natl. Acad. Sci. U.S.A.">
        <title>Genome analysis of the smallest free-living eukaryote Ostreococcus tauri unveils many unique features.</title>
        <authorList>
            <person name="Derelle E."/>
            <person name="Ferraz C."/>
            <person name="Rombauts S."/>
            <person name="Rouze P."/>
            <person name="Worden A.Z."/>
            <person name="Robbens S."/>
            <person name="Partensky F."/>
            <person name="Degroeve S."/>
            <person name="Echeynie S."/>
            <person name="Cooke R."/>
            <person name="Saeys Y."/>
            <person name="Wuyts J."/>
            <person name="Jabbari K."/>
            <person name="Bowler C."/>
            <person name="Panaud O."/>
            <person name="Piegu B."/>
            <person name="Ball S.G."/>
            <person name="Ral J.-P."/>
            <person name="Bouget F.-Y."/>
            <person name="Piganeau G."/>
            <person name="De Baets B."/>
            <person name="Picard A."/>
            <person name="Delseny M."/>
            <person name="Demaille J."/>
            <person name="Van de Peer Y."/>
            <person name="Moreau H."/>
        </authorList>
    </citation>
    <scope>NUCLEOTIDE SEQUENCE [LARGE SCALE GENOMIC DNA]</scope>
    <source>
        <strain evidence="2">OTTH 0595 / CCAP 157/2 / RCC745</strain>
    </source>
</reference>
<dbReference type="RefSeq" id="XP_003077941.2">
    <property type="nucleotide sequence ID" value="XM_003077893.2"/>
</dbReference>
<gene>
    <name evidence="1" type="ORF">OT_ostta03g00310</name>
</gene>
<dbReference type="Proteomes" id="UP000009170">
    <property type="component" value="Unassembled WGS sequence"/>
</dbReference>
<proteinExistence type="predicted"/>
<dbReference type="GeneID" id="9833032"/>
<reference evidence="1 2" key="2">
    <citation type="journal article" date="2014" name="BMC Genomics">
        <title>An improved genome of the model marine alga Ostreococcus tauri unfolds by assessing Illumina de novo assemblies.</title>
        <authorList>
            <person name="Blanc-Mathieu R."/>
            <person name="Verhelst B."/>
            <person name="Derelle E."/>
            <person name="Rombauts S."/>
            <person name="Bouget F.Y."/>
            <person name="Carre I."/>
            <person name="Chateau A."/>
            <person name="Eyre-Walker A."/>
            <person name="Grimsley N."/>
            <person name="Moreau H."/>
            <person name="Piegu B."/>
            <person name="Rivals E."/>
            <person name="Schackwitz W."/>
            <person name="Van de Peer Y."/>
            <person name="Piganeau G."/>
        </authorList>
    </citation>
    <scope>NUCLEOTIDE SEQUENCE [LARGE SCALE GENOMIC DNA]</scope>
    <source>
        <strain evidence="2">OTTH 0595 / CCAP 157/2 / RCC745</strain>
    </source>
</reference>
<name>A0A096P782_OSTTA</name>
<comment type="caution">
    <text evidence="1">The sequence shown here is derived from an EMBL/GenBank/DDBJ whole genome shotgun (WGS) entry which is preliminary data.</text>
</comment>
<dbReference type="InParanoid" id="A0A096P782"/>
<evidence type="ECO:0000313" key="1">
    <source>
        <dbReference type="EMBL" id="CEF96961.1"/>
    </source>
</evidence>
<organism evidence="1 2">
    <name type="scientific">Ostreococcus tauri</name>
    <name type="common">Marine green alga</name>
    <dbReference type="NCBI Taxonomy" id="70448"/>
    <lineage>
        <taxon>Eukaryota</taxon>
        <taxon>Viridiplantae</taxon>
        <taxon>Chlorophyta</taxon>
        <taxon>Mamiellophyceae</taxon>
        <taxon>Mamiellales</taxon>
        <taxon>Bathycoccaceae</taxon>
        <taxon>Ostreococcus</taxon>
    </lineage>
</organism>